<gene>
    <name evidence="1" type="ORF">WJX68_08110</name>
</gene>
<name>A0ABU8T4K3_9PSEU</name>
<evidence type="ECO:0008006" key="3">
    <source>
        <dbReference type="Google" id="ProtNLM"/>
    </source>
</evidence>
<keyword evidence="2" id="KW-1185">Reference proteome</keyword>
<proteinExistence type="predicted"/>
<protein>
    <recommendedName>
        <fullName evidence="3">YokE-like PH domain-containing protein</fullName>
    </recommendedName>
</protein>
<evidence type="ECO:0000313" key="2">
    <source>
        <dbReference type="Proteomes" id="UP001364211"/>
    </source>
</evidence>
<dbReference type="SUPFAM" id="SSF50729">
    <property type="entry name" value="PH domain-like"/>
    <property type="match status" value="1"/>
</dbReference>
<evidence type="ECO:0000313" key="1">
    <source>
        <dbReference type="EMBL" id="MEJ8278892.1"/>
    </source>
</evidence>
<sequence length="120" mass="13098">MTGPVFDERDQLDTVAAALLDGERIVAVYDDRDAGLLGLTDLRVLLRDDALLERRTALTSIPYHRIGTVSAVTDRALPGRAARPGRIAITVGERVHEVALRDAARARHAHDVILRQLLGS</sequence>
<reference evidence="1 2" key="1">
    <citation type="submission" date="2024-03" db="EMBL/GenBank/DDBJ databases">
        <title>Draft genome sequence of Pseudonocardia sp. DW16-2.</title>
        <authorList>
            <person name="Duangmal K."/>
        </authorList>
    </citation>
    <scope>NUCLEOTIDE SEQUENCE [LARGE SCALE GENOMIC DNA]</scope>
    <source>
        <strain evidence="1 2">DW16-2</strain>
    </source>
</reference>
<dbReference type="RefSeq" id="WP_340287606.1">
    <property type="nucleotide sequence ID" value="NZ_JBBJUP010000005.1"/>
</dbReference>
<dbReference type="EMBL" id="JBBJUP010000005">
    <property type="protein sequence ID" value="MEJ8278892.1"/>
    <property type="molecule type" value="Genomic_DNA"/>
</dbReference>
<comment type="caution">
    <text evidence="1">The sequence shown here is derived from an EMBL/GenBank/DDBJ whole genome shotgun (WGS) entry which is preliminary data.</text>
</comment>
<dbReference type="InterPro" id="IPR037063">
    <property type="entry name" value="PHb_sf"/>
</dbReference>
<dbReference type="Proteomes" id="UP001364211">
    <property type="component" value="Unassembled WGS sequence"/>
</dbReference>
<dbReference type="Gene3D" id="2.30.29.50">
    <property type="entry name" value="Bacterial Pleckstrin homology domain"/>
    <property type="match status" value="1"/>
</dbReference>
<organism evidence="1 2">
    <name type="scientific">Pseudonocardia spirodelae</name>
    <dbReference type="NCBI Taxonomy" id="3133431"/>
    <lineage>
        <taxon>Bacteria</taxon>
        <taxon>Bacillati</taxon>
        <taxon>Actinomycetota</taxon>
        <taxon>Actinomycetes</taxon>
        <taxon>Pseudonocardiales</taxon>
        <taxon>Pseudonocardiaceae</taxon>
        <taxon>Pseudonocardia</taxon>
    </lineage>
</organism>
<accession>A0ABU8T4K3</accession>